<evidence type="ECO:0000313" key="2">
    <source>
        <dbReference type="Proteomes" id="UP001354989"/>
    </source>
</evidence>
<dbReference type="Proteomes" id="UP001354989">
    <property type="component" value="Chromosome"/>
</dbReference>
<organism evidence="1 2">
    <name type="scientific">Persicobacter psychrovividus</name>
    <dbReference type="NCBI Taxonomy" id="387638"/>
    <lineage>
        <taxon>Bacteria</taxon>
        <taxon>Pseudomonadati</taxon>
        <taxon>Bacteroidota</taxon>
        <taxon>Cytophagia</taxon>
        <taxon>Cytophagales</taxon>
        <taxon>Persicobacteraceae</taxon>
        <taxon>Persicobacter</taxon>
    </lineage>
</organism>
<dbReference type="RefSeq" id="WP_338397315.1">
    <property type="nucleotide sequence ID" value="NZ_AP025292.1"/>
</dbReference>
<gene>
    <name evidence="1" type="ORF">PEPS_27030</name>
</gene>
<dbReference type="Gene3D" id="3.40.50.620">
    <property type="entry name" value="HUPs"/>
    <property type="match status" value="1"/>
</dbReference>
<protein>
    <submittedName>
        <fullName evidence="1">Cryptochrome/photolyase family protein</fullName>
    </submittedName>
</protein>
<dbReference type="InterPro" id="IPR007357">
    <property type="entry name" value="PhrB-like"/>
</dbReference>
<name>A0ABN6LB21_9BACT</name>
<reference evidence="1 2" key="1">
    <citation type="submission" date="2021-12" db="EMBL/GenBank/DDBJ databases">
        <title>Genome sequencing of bacteria with rrn-lacking chromosome and rrn-plasmid.</title>
        <authorList>
            <person name="Anda M."/>
            <person name="Iwasaki W."/>
        </authorList>
    </citation>
    <scope>NUCLEOTIDE SEQUENCE [LARGE SCALE GENOMIC DNA]</scope>
    <source>
        <strain evidence="1 2">NBRC 101262</strain>
    </source>
</reference>
<dbReference type="PANTHER" id="PTHR38657">
    <property type="entry name" value="SLR1343 PROTEIN"/>
    <property type="match status" value="1"/>
</dbReference>
<dbReference type="Gene3D" id="1.10.10.1710">
    <property type="entry name" value="Deoxyribodipyrimidine photolyase-related"/>
    <property type="match status" value="1"/>
</dbReference>
<evidence type="ECO:0000313" key="1">
    <source>
        <dbReference type="EMBL" id="BDD00423.1"/>
    </source>
</evidence>
<dbReference type="Pfam" id="PF04244">
    <property type="entry name" value="DPRP"/>
    <property type="match status" value="1"/>
</dbReference>
<dbReference type="SUPFAM" id="SSF48173">
    <property type="entry name" value="Cryptochrome/photolyase FAD-binding domain"/>
    <property type="match status" value="1"/>
</dbReference>
<dbReference type="InterPro" id="IPR036134">
    <property type="entry name" value="Crypto/Photolyase_FAD-like_sf"/>
</dbReference>
<sequence>MIETVRLILGDQLNEHHSWFAQTDETVCYVMMEILQETNYEPQHQQKTLATFASMRNFARKMRRQGHNFFYLTLTAPENRQSLPENIAWLIYQNKAKNFEYLQPDDKRNARQLKDFAYILGVNIQQHQSHHFLLEEGDLSQSIETTTEDIYSYMAVKYRKLIGNIEKNTAENVRLKLPKVETPAIKNDLRPILKDIEQFDIPAFGHVNAKSCRWVCSSAQAWQYVNYYFHHLLPQKKSAEGADAIPSQLAWALNMKMIEPLELLEALSDFTEKYPFAITQQAVNALLKALLGDREYKRFRFNRQLATEEAINPLGHHKPLPSFFKEGNSTSMRCIQQTIEEVENKGKTSAKRLLMVLKNYALLAKVEPDLFEQWVQHKLVNATAWSEQGELLDFIYQPQQRIFKGQEIASNIHDCSKCTFDPTINHGEKACPFNGLYWRFIHKNKPLLSRKIYGKALEGWETMDLTEKHHTLEFARNLLQQYHVATDEKSSLRSF</sequence>
<dbReference type="Gene3D" id="1.25.40.80">
    <property type="match status" value="1"/>
</dbReference>
<dbReference type="EMBL" id="AP025292">
    <property type="protein sequence ID" value="BDD00423.1"/>
    <property type="molecule type" value="Genomic_DNA"/>
</dbReference>
<proteinExistence type="predicted"/>
<dbReference type="InterPro" id="IPR052551">
    <property type="entry name" value="UV-DNA_repair_photolyase"/>
</dbReference>
<accession>A0ABN6LB21</accession>
<dbReference type="PANTHER" id="PTHR38657:SF1">
    <property type="entry name" value="SLR1343 PROTEIN"/>
    <property type="match status" value="1"/>
</dbReference>
<keyword evidence="2" id="KW-1185">Reference proteome</keyword>
<dbReference type="Gene3D" id="1.10.579.10">
    <property type="entry name" value="DNA Cyclobutane Dipyrimidine Photolyase, subunit A, domain 3"/>
    <property type="match status" value="1"/>
</dbReference>
<dbReference type="InterPro" id="IPR014729">
    <property type="entry name" value="Rossmann-like_a/b/a_fold"/>
</dbReference>